<dbReference type="GO" id="GO:0097367">
    <property type="term" value="F:carbohydrate derivative binding"/>
    <property type="evidence" value="ECO:0007669"/>
    <property type="project" value="InterPro"/>
</dbReference>
<dbReference type="FunFam" id="3.40.50.10490:FF:000011">
    <property type="entry name" value="Arabinose 5-phosphate isomerase"/>
    <property type="match status" value="1"/>
</dbReference>
<dbReference type="PANTHER" id="PTHR42745">
    <property type="match status" value="1"/>
</dbReference>
<dbReference type="CDD" id="cd05014">
    <property type="entry name" value="SIS_Kpsf"/>
    <property type="match status" value="1"/>
</dbReference>
<evidence type="ECO:0000256" key="2">
    <source>
        <dbReference type="ARBA" id="ARBA00022737"/>
    </source>
</evidence>
<dbReference type="PIRSF" id="PIRSF004692">
    <property type="entry name" value="KdsD_KpsF"/>
    <property type="match status" value="1"/>
</dbReference>
<sequence>MNTKEDITIRTAERVLDTEAAAIIELKGRLGAGFREAVEILLGVEGKVVVTGMGKSGIICQKIAATLASTGTPAFFLHPAEGIHGDLGMLMKSDVLLAVSNSGETDEVLTMLPAVKRLGLKMIAMTGRTGSTLAGYADVVLDIGVKEEACPLGLAPTASTAATLAMGDALAVVLLERRGFRQEDFATLHPAGSLGKKLMKVADLMHKGADMPRVGKDAPMKDAILEMTGKRMGLTGVFEGSGDGDGDDQRLVGVITDGDLRRVLEKGLNVFDMTAAEVMSAGPKVIMEDALAETALREMDEHSITALFVARAGAKEGGIIEGVVHLHDLIRAGVL</sequence>
<dbReference type="EMBL" id="UOEA01000027">
    <property type="protein sequence ID" value="VAV82725.1"/>
    <property type="molecule type" value="Genomic_DNA"/>
</dbReference>
<proteinExistence type="inferred from homology"/>
<dbReference type="GO" id="GO:1901135">
    <property type="term" value="P:carbohydrate derivative metabolic process"/>
    <property type="evidence" value="ECO:0007669"/>
    <property type="project" value="InterPro"/>
</dbReference>
<organism evidence="6">
    <name type="scientific">hydrothermal vent metagenome</name>
    <dbReference type="NCBI Taxonomy" id="652676"/>
    <lineage>
        <taxon>unclassified sequences</taxon>
        <taxon>metagenomes</taxon>
        <taxon>ecological metagenomes</taxon>
    </lineage>
</organism>
<evidence type="ECO:0000256" key="3">
    <source>
        <dbReference type="ARBA" id="ARBA00023122"/>
    </source>
</evidence>
<dbReference type="InterPro" id="IPR000644">
    <property type="entry name" value="CBS_dom"/>
</dbReference>
<dbReference type="Gene3D" id="3.40.50.10490">
    <property type="entry name" value="Glucose-6-phosphate isomerase like protein, domain 1"/>
    <property type="match status" value="1"/>
</dbReference>
<evidence type="ECO:0000259" key="5">
    <source>
        <dbReference type="PROSITE" id="PS51464"/>
    </source>
</evidence>
<dbReference type="InterPro" id="IPR046342">
    <property type="entry name" value="CBS_dom_sf"/>
</dbReference>
<dbReference type="NCBIfam" id="TIGR00393">
    <property type="entry name" value="kpsF"/>
    <property type="match status" value="1"/>
</dbReference>
<keyword evidence="2" id="KW-0677">Repeat</keyword>
<evidence type="ECO:0000259" key="4">
    <source>
        <dbReference type="PROSITE" id="PS51371"/>
    </source>
</evidence>
<dbReference type="AlphaFoldDB" id="A0A3B0RHA1"/>
<dbReference type="Pfam" id="PF00571">
    <property type="entry name" value="CBS"/>
    <property type="match status" value="2"/>
</dbReference>
<dbReference type="Pfam" id="PF01380">
    <property type="entry name" value="SIS"/>
    <property type="match status" value="1"/>
</dbReference>
<protein>
    <submittedName>
        <fullName evidence="6">D-arabinose 5-phosphate isomerase</fullName>
        <ecNumber evidence="6">5.3.1.13</ecNumber>
    </submittedName>
</protein>
<dbReference type="SUPFAM" id="SSF53697">
    <property type="entry name" value="SIS domain"/>
    <property type="match status" value="1"/>
</dbReference>
<dbReference type="InterPro" id="IPR004800">
    <property type="entry name" value="KdsD/KpsF-type"/>
</dbReference>
<feature type="domain" description="SIS" evidence="5">
    <location>
        <begin position="37"/>
        <end position="180"/>
    </location>
</feature>
<dbReference type="InterPro" id="IPR001347">
    <property type="entry name" value="SIS_dom"/>
</dbReference>
<dbReference type="EC" id="5.3.1.13" evidence="6"/>
<dbReference type="SUPFAM" id="SSF54631">
    <property type="entry name" value="CBS-domain pair"/>
    <property type="match status" value="1"/>
</dbReference>
<dbReference type="InterPro" id="IPR050986">
    <property type="entry name" value="GutQ/KpsF_isomerases"/>
</dbReference>
<gene>
    <name evidence="6" type="ORF">MNBD_DELTA01-238</name>
</gene>
<dbReference type="CDD" id="cd04604">
    <property type="entry name" value="CBS_pair_SIS_assoc"/>
    <property type="match status" value="1"/>
</dbReference>
<name>A0A3B0RHA1_9ZZZZ</name>
<dbReference type="Gene3D" id="3.10.580.10">
    <property type="entry name" value="CBS-domain"/>
    <property type="match status" value="1"/>
</dbReference>
<dbReference type="GO" id="GO:0005975">
    <property type="term" value="P:carbohydrate metabolic process"/>
    <property type="evidence" value="ECO:0007669"/>
    <property type="project" value="InterPro"/>
</dbReference>
<comment type="similarity">
    <text evidence="1">Belongs to the SIS family. GutQ/KpsF subfamily.</text>
</comment>
<dbReference type="PANTHER" id="PTHR42745:SF1">
    <property type="entry name" value="ARABINOSE 5-PHOSPHATE ISOMERASE KDSD"/>
    <property type="match status" value="1"/>
</dbReference>
<dbReference type="GO" id="GO:0019146">
    <property type="term" value="F:arabinose-5-phosphate isomerase activity"/>
    <property type="evidence" value="ECO:0007669"/>
    <property type="project" value="UniProtKB-EC"/>
</dbReference>
<dbReference type="PROSITE" id="PS51371">
    <property type="entry name" value="CBS"/>
    <property type="match status" value="2"/>
</dbReference>
<feature type="domain" description="CBS" evidence="4">
    <location>
        <begin position="279"/>
        <end position="335"/>
    </location>
</feature>
<dbReference type="PROSITE" id="PS51464">
    <property type="entry name" value="SIS"/>
    <property type="match status" value="1"/>
</dbReference>
<reference evidence="6" key="1">
    <citation type="submission" date="2018-06" db="EMBL/GenBank/DDBJ databases">
        <authorList>
            <person name="Zhirakovskaya E."/>
        </authorList>
    </citation>
    <scope>NUCLEOTIDE SEQUENCE</scope>
</reference>
<keyword evidence="3" id="KW-0129">CBS domain</keyword>
<evidence type="ECO:0000256" key="1">
    <source>
        <dbReference type="ARBA" id="ARBA00008165"/>
    </source>
</evidence>
<evidence type="ECO:0000313" key="6">
    <source>
        <dbReference type="EMBL" id="VAV82725.1"/>
    </source>
</evidence>
<dbReference type="InterPro" id="IPR035474">
    <property type="entry name" value="SIS_Kpsf"/>
</dbReference>
<dbReference type="InterPro" id="IPR046348">
    <property type="entry name" value="SIS_dom_sf"/>
</dbReference>
<feature type="domain" description="CBS" evidence="4">
    <location>
        <begin position="205"/>
        <end position="273"/>
    </location>
</feature>
<keyword evidence="6" id="KW-0413">Isomerase</keyword>
<accession>A0A3B0RHA1</accession>